<dbReference type="GO" id="GO:0032259">
    <property type="term" value="P:methylation"/>
    <property type="evidence" value="ECO:0007669"/>
    <property type="project" value="UniProtKB-KW"/>
</dbReference>
<dbReference type="InterPro" id="IPR025714">
    <property type="entry name" value="Methyltranfer_dom"/>
</dbReference>
<reference evidence="2" key="1">
    <citation type="submission" date="2023-03" db="EMBL/GenBank/DDBJ databases">
        <title>MT1 and MT2 Draft Genomes of Novel Species.</title>
        <authorList>
            <person name="Venkateswaran K."/>
        </authorList>
    </citation>
    <scope>NUCLEOTIDE SEQUENCE</scope>
    <source>
        <strain evidence="2">F6_8S_P_1A</strain>
    </source>
</reference>
<proteinExistence type="predicted"/>
<evidence type="ECO:0000259" key="1">
    <source>
        <dbReference type="Pfam" id="PF13847"/>
    </source>
</evidence>
<dbReference type="SUPFAM" id="SSF53335">
    <property type="entry name" value="S-adenosyl-L-methionine-dependent methyltransferases"/>
    <property type="match status" value="1"/>
</dbReference>
<dbReference type="Gene3D" id="3.40.50.150">
    <property type="entry name" value="Vaccinia Virus protein VP39"/>
    <property type="match status" value="1"/>
</dbReference>
<dbReference type="Proteomes" id="UP001174210">
    <property type="component" value="Unassembled WGS sequence"/>
</dbReference>
<keyword evidence="3" id="KW-1185">Reference proteome</keyword>
<dbReference type="EMBL" id="JAROCB010000003">
    <property type="protein sequence ID" value="MDN4597852.1"/>
    <property type="molecule type" value="Genomic_DNA"/>
</dbReference>
<dbReference type="Pfam" id="PF13847">
    <property type="entry name" value="Methyltransf_31"/>
    <property type="match status" value="1"/>
</dbReference>
<evidence type="ECO:0000313" key="3">
    <source>
        <dbReference type="Proteomes" id="UP001174210"/>
    </source>
</evidence>
<name>A0ABT8IYE9_9MICO</name>
<comment type="caution">
    <text evidence="2">The sequence shown here is derived from an EMBL/GenBank/DDBJ whole genome shotgun (WGS) entry which is preliminary data.</text>
</comment>
<keyword evidence="2" id="KW-0489">Methyltransferase</keyword>
<dbReference type="CDD" id="cd02440">
    <property type="entry name" value="AdoMet_MTases"/>
    <property type="match status" value="1"/>
</dbReference>
<evidence type="ECO:0000313" key="2">
    <source>
        <dbReference type="EMBL" id="MDN4597852.1"/>
    </source>
</evidence>
<accession>A0ABT8IYE9</accession>
<dbReference type="InterPro" id="IPR029063">
    <property type="entry name" value="SAM-dependent_MTases_sf"/>
</dbReference>
<dbReference type="RefSeq" id="WP_301219164.1">
    <property type="nucleotide sequence ID" value="NZ_JAROCB010000003.1"/>
</dbReference>
<gene>
    <name evidence="2" type="ORF">P5G59_11925</name>
</gene>
<feature type="domain" description="Methyltransferase" evidence="1">
    <location>
        <begin position="45"/>
        <end position="168"/>
    </location>
</feature>
<organism evidence="2 3">
    <name type="scientific">Leifsonia virtsii</name>
    <dbReference type="NCBI Taxonomy" id="3035915"/>
    <lineage>
        <taxon>Bacteria</taxon>
        <taxon>Bacillati</taxon>
        <taxon>Actinomycetota</taxon>
        <taxon>Actinomycetes</taxon>
        <taxon>Micrococcales</taxon>
        <taxon>Microbacteriaceae</taxon>
        <taxon>Leifsonia</taxon>
    </lineage>
</organism>
<sequence length="259" mass="27493">MNATAPGYVGYGRSFAPIYDQIFPRETITEAEIAWLIRQIPTGSSRLLELGVGTGRVAIPLARALFEGAEAIGYRGIDISSEMLAALAAADGEKIVAAELGDILTHDYGNGLDSILCVCGTISMLAAPQQQAEIFRKAAAALKPGGTLIVETHNSELVASLHQDGTATYAIPYPGARRALVTFSELAGTAWHLEHCWIDGKDTRFLSEDSRVTTLAELDQYAADCRLTLLSHTAGLNGAPIEAISGTVTAVYRKDETAA</sequence>
<keyword evidence="2" id="KW-0808">Transferase</keyword>
<protein>
    <submittedName>
        <fullName evidence="2">Class I SAM-dependent methyltransferase</fullName>
    </submittedName>
</protein>
<dbReference type="GO" id="GO:0008168">
    <property type="term" value="F:methyltransferase activity"/>
    <property type="evidence" value="ECO:0007669"/>
    <property type="project" value="UniProtKB-KW"/>
</dbReference>